<sequence>MANELNSSTEQNSPNINEDDAEKSLVGKFKSIISNTPLSKWFRRQNNSKSTIRRREDDEESNEMQPPSKRARLPDSAGSGFINLFSGSVLDNNAYSDTFINKTHNYFSEPVAGPSGLKTHKVLNSVTTNTHSAKNLFNNDLLNGNKDSDSEESTSGYSSVARIGNKEQASHSEGSSKQPSPLQTNSPNIRSLFQSPAASANRSLFAERTGSPKLNTSLSSRRPCFSASTFGSPNFLDRTISTEKIINSPFYNGTTMYGGASAYGKRFGKGAKDSRASIKRSVHIKPINKTRQGGGFVLGKTARKILETLEQYNTPVNDAKKIPVASKRFRPDDSLLGSHIGVNPYLKQKRSALTTELQVPTVSDLLKMKQKVKLQTSTETVRQIAISAPSDSNKRSETDANSSPKPSLHVSNASKSPRLKEKEDVQSTKAVEKPNEAKKSKSITPAQTNKPQSTASLPSSNLPQFVIQPASPIREDVTDKPFAETPASKQPRPNEPRDCSATAPKDTSPYKFSNPLVIAENLKSIVAVNNFKFSEPLSKCAKPNSAAPPTKGKNNGQTTVKDAASNSSLFDKFKPAAGTWECPSCLVRNQPDKGKCAACGASASKATAKPSFGDKFAKQDDVWVCPACLIRNGNDRSECAACETPNPETSAPVSSSNSLSKFLPRSNTWECSTCMIRNDENLGKCVACETPRIAKSSASEPLTNAFKTKDDEWRCEVCLIMNKSDRGKCQCCEASKPGTSTNVVVKDCEKRPTTKFNFGIDQKSAASFSFGIPPSAKAPGTLGTAPAVAALGTVPPALGTVPAALGTVPGALGAAPKAPATVPAAPATFSFGVTPKAQEKEKTDEPDKKKLDSKTALPEPVAAVKPDVIVPEKSFKFTPATTMPVASATTGESSNVKSPIKSNNVEALPKPSFNFGSSFEKKDTEAKSTVSFEPPKNALSKEPEPPKPVQSPAFSFGANNSFGQNKSITLNKSASEAKAAPTFGTLPGSSFGSAKPGEVKPFSFGKFSKDEGPAAAAKPAFNFGSSASGSPAAPSSGFNFGSIAKAPAGGGFNSAANKNGIFTFGAAAATTTPAAPPNSAPKAGFNFSAAPAPSFNFGAGGSQPAASTQPLGGFTFTAAFDANAKPSYNFSDKPVAFSASPVNGGLLAPRKMRKATRKTQQR</sequence>
<dbReference type="GO" id="GO:0031965">
    <property type="term" value="C:nuclear membrane"/>
    <property type="evidence" value="ECO:0007669"/>
    <property type="project" value="UniProtKB-SubCell"/>
</dbReference>
<feature type="region of interest" description="Disordered" evidence="21">
    <location>
        <begin position="1"/>
        <end position="22"/>
    </location>
</feature>
<dbReference type="InterPro" id="IPR001876">
    <property type="entry name" value="Znf_RanBP2"/>
</dbReference>
<dbReference type="GO" id="GO:0006405">
    <property type="term" value="P:RNA export from nucleus"/>
    <property type="evidence" value="ECO:0007669"/>
    <property type="project" value="TreeGrafter"/>
</dbReference>
<keyword evidence="12" id="KW-0238">DNA-binding</keyword>
<feature type="compositionally biased region" description="Polar residues" evidence="21">
    <location>
        <begin position="442"/>
        <end position="463"/>
    </location>
</feature>
<evidence type="ECO:0000256" key="17">
    <source>
        <dbReference type="ARBA" id="ARBA00068609"/>
    </source>
</evidence>
<evidence type="ECO:0000256" key="10">
    <source>
        <dbReference type="ARBA" id="ARBA00022927"/>
    </source>
</evidence>
<evidence type="ECO:0000256" key="5">
    <source>
        <dbReference type="ARBA" id="ARBA00022723"/>
    </source>
</evidence>
<keyword evidence="9" id="KW-0862">Zinc</keyword>
<feature type="region of interest" description="Disordered" evidence="21">
    <location>
        <begin position="538"/>
        <end position="563"/>
    </location>
</feature>
<dbReference type="SUPFAM" id="SSF90209">
    <property type="entry name" value="Ran binding protein zinc finger-like"/>
    <property type="match status" value="4"/>
</dbReference>
<dbReference type="GO" id="GO:0003677">
    <property type="term" value="F:DNA binding"/>
    <property type="evidence" value="ECO:0007669"/>
    <property type="project" value="UniProtKB-KW"/>
</dbReference>
<dbReference type="GO" id="GO:0008139">
    <property type="term" value="F:nuclear localization sequence binding"/>
    <property type="evidence" value="ECO:0007669"/>
    <property type="project" value="TreeGrafter"/>
</dbReference>
<keyword evidence="13" id="KW-0906">Nuclear pore complex</keyword>
<feature type="compositionally biased region" description="Polar residues" evidence="21">
    <location>
        <begin position="552"/>
        <end position="563"/>
    </location>
</feature>
<comment type="cofactor">
    <cofactor evidence="1">
        <name>Zn(2+)</name>
        <dbReference type="ChEBI" id="CHEBI:29105"/>
    </cofactor>
</comment>
<dbReference type="GO" id="GO:0017056">
    <property type="term" value="F:structural constituent of nuclear pore"/>
    <property type="evidence" value="ECO:0007669"/>
    <property type="project" value="TreeGrafter"/>
</dbReference>
<feature type="region of interest" description="Disordered" evidence="21">
    <location>
        <begin position="200"/>
        <end position="219"/>
    </location>
</feature>
<dbReference type="FunFam" id="4.10.1060.10:FF:000001">
    <property type="entry name" value="Nuclear pore complex protein Nup153"/>
    <property type="match status" value="1"/>
</dbReference>
<proteinExistence type="inferred from homology"/>
<dbReference type="SMART" id="SM00547">
    <property type="entry name" value="ZnF_RBZ"/>
    <property type="match status" value="4"/>
</dbReference>
<feature type="domain" description="RanBP2-type" evidence="22">
    <location>
        <begin position="619"/>
        <end position="648"/>
    </location>
</feature>
<feature type="region of interest" description="Disordered" evidence="21">
    <location>
        <begin position="136"/>
        <end position="189"/>
    </location>
</feature>
<dbReference type="InterPro" id="IPR026054">
    <property type="entry name" value="Nucleoporin"/>
</dbReference>
<dbReference type="GO" id="GO:0051028">
    <property type="term" value="P:mRNA transport"/>
    <property type="evidence" value="ECO:0007669"/>
    <property type="project" value="UniProtKB-KW"/>
</dbReference>
<keyword evidence="15" id="KW-0539">Nucleus</keyword>
<feature type="compositionally biased region" description="Polar residues" evidence="21">
    <location>
        <begin position="399"/>
        <end position="415"/>
    </location>
</feature>
<dbReference type="AlphaFoldDB" id="A0A9N9XHQ2"/>
<comment type="similarity">
    <text evidence="16">Belongs to the NUP153 family.</text>
</comment>
<dbReference type="GO" id="GO:0005643">
    <property type="term" value="C:nuclear pore"/>
    <property type="evidence" value="ECO:0007669"/>
    <property type="project" value="UniProtKB-SubCell"/>
</dbReference>
<feature type="compositionally biased region" description="Low complexity" evidence="21">
    <location>
        <begin position="1019"/>
        <end position="1034"/>
    </location>
</feature>
<feature type="domain" description="RanBP2-type" evidence="22">
    <location>
        <begin position="576"/>
        <end position="605"/>
    </location>
</feature>
<evidence type="ECO:0000256" key="15">
    <source>
        <dbReference type="ARBA" id="ARBA00023242"/>
    </source>
</evidence>
<dbReference type="OrthoDB" id="79830at2759"/>
<gene>
    <name evidence="23" type="ORF">PHYEVI_LOCUS792</name>
</gene>
<evidence type="ECO:0000256" key="18">
    <source>
        <dbReference type="ARBA" id="ARBA00078197"/>
    </source>
</evidence>
<reference evidence="23" key="1">
    <citation type="submission" date="2022-01" db="EMBL/GenBank/DDBJ databases">
        <authorList>
            <person name="King R."/>
        </authorList>
    </citation>
    <scope>NUCLEOTIDE SEQUENCE</scope>
</reference>
<dbReference type="PROSITE" id="PS50199">
    <property type="entry name" value="ZF_RANBP2_2"/>
    <property type="match status" value="4"/>
</dbReference>
<keyword evidence="24" id="KW-1185">Reference proteome</keyword>
<evidence type="ECO:0000313" key="24">
    <source>
        <dbReference type="Proteomes" id="UP001153712"/>
    </source>
</evidence>
<evidence type="ECO:0000256" key="3">
    <source>
        <dbReference type="ARBA" id="ARBA00004567"/>
    </source>
</evidence>
<dbReference type="GO" id="GO:0008270">
    <property type="term" value="F:zinc ion binding"/>
    <property type="evidence" value="ECO:0007669"/>
    <property type="project" value="UniProtKB-KW"/>
</dbReference>
<feature type="region of interest" description="Disordered" evidence="21">
    <location>
        <begin position="374"/>
        <end position="464"/>
    </location>
</feature>
<keyword evidence="8" id="KW-0509">mRNA transport</keyword>
<keyword evidence="10" id="KW-0653">Protein transport</keyword>
<dbReference type="EMBL" id="OU900094">
    <property type="protein sequence ID" value="CAG9854329.1"/>
    <property type="molecule type" value="Genomic_DNA"/>
</dbReference>
<feature type="region of interest" description="Disordered" evidence="21">
    <location>
        <begin position="1010"/>
        <end position="1034"/>
    </location>
</feature>
<feature type="compositionally biased region" description="Basic residues" evidence="21">
    <location>
        <begin position="1150"/>
        <end position="1162"/>
    </location>
</feature>
<feature type="compositionally biased region" description="Polar residues" evidence="21">
    <location>
        <begin position="1"/>
        <end position="16"/>
    </location>
</feature>
<keyword evidence="6" id="KW-0677">Repeat</keyword>
<dbReference type="PANTHER" id="PTHR23193:SF23">
    <property type="entry name" value="NUCLEAR PORE COMPLEX PROTEIN NUP153"/>
    <property type="match status" value="1"/>
</dbReference>
<feature type="region of interest" description="Disordered" evidence="21">
    <location>
        <begin position="1138"/>
        <end position="1162"/>
    </location>
</feature>
<feature type="compositionally biased region" description="Basic and acidic residues" evidence="21">
    <location>
        <begin position="418"/>
        <end position="439"/>
    </location>
</feature>
<evidence type="ECO:0000256" key="9">
    <source>
        <dbReference type="ARBA" id="ARBA00022833"/>
    </source>
</evidence>
<keyword evidence="11" id="KW-0811">Translocation</keyword>
<evidence type="ECO:0000256" key="13">
    <source>
        <dbReference type="ARBA" id="ARBA00023132"/>
    </source>
</evidence>
<feature type="region of interest" description="Disordered" evidence="21">
    <location>
        <begin position="926"/>
        <end position="956"/>
    </location>
</feature>
<comment type="subcellular location">
    <subcellularLocation>
        <location evidence="2">Nucleus membrane</location>
    </subcellularLocation>
    <subcellularLocation>
        <location evidence="3">Nucleus</location>
        <location evidence="3">Nuclear pore complex</location>
    </subcellularLocation>
</comment>
<feature type="region of interest" description="Disordered" evidence="21">
    <location>
        <begin position="832"/>
        <end position="857"/>
    </location>
</feature>
<evidence type="ECO:0000256" key="12">
    <source>
        <dbReference type="ARBA" id="ARBA00023125"/>
    </source>
</evidence>
<dbReference type="GO" id="GO:0006606">
    <property type="term" value="P:protein import into nucleus"/>
    <property type="evidence" value="ECO:0007669"/>
    <property type="project" value="TreeGrafter"/>
</dbReference>
<evidence type="ECO:0000259" key="22">
    <source>
        <dbReference type="PROSITE" id="PS50199"/>
    </source>
</evidence>
<feature type="domain" description="RanBP2-type" evidence="22">
    <location>
        <begin position="665"/>
        <end position="694"/>
    </location>
</feature>
<evidence type="ECO:0000256" key="4">
    <source>
        <dbReference type="ARBA" id="ARBA00022448"/>
    </source>
</evidence>
<keyword evidence="4" id="KW-0813">Transport</keyword>
<evidence type="ECO:0000256" key="8">
    <source>
        <dbReference type="ARBA" id="ARBA00022816"/>
    </source>
</evidence>
<evidence type="ECO:0000256" key="14">
    <source>
        <dbReference type="ARBA" id="ARBA00023136"/>
    </source>
</evidence>
<accession>A0A9N9XHQ2</accession>
<evidence type="ECO:0000256" key="16">
    <source>
        <dbReference type="ARBA" id="ARBA00060842"/>
    </source>
</evidence>
<evidence type="ECO:0000256" key="20">
    <source>
        <dbReference type="PROSITE-ProRule" id="PRU00322"/>
    </source>
</evidence>
<evidence type="ECO:0000256" key="7">
    <source>
        <dbReference type="ARBA" id="ARBA00022771"/>
    </source>
</evidence>
<dbReference type="PANTHER" id="PTHR23193">
    <property type="entry name" value="NUCLEAR PORE COMPLEX PROTEIN NUP"/>
    <property type="match status" value="1"/>
</dbReference>
<feature type="compositionally biased region" description="Polar residues" evidence="21">
    <location>
        <begin position="171"/>
        <end position="189"/>
    </location>
</feature>
<keyword evidence="7 20" id="KW-0863">Zinc-finger</keyword>
<evidence type="ECO:0000256" key="2">
    <source>
        <dbReference type="ARBA" id="ARBA00004126"/>
    </source>
</evidence>
<organism evidence="23 24">
    <name type="scientific">Phyllotreta striolata</name>
    <name type="common">Striped flea beetle</name>
    <name type="synonym">Crioceris striolata</name>
    <dbReference type="NCBI Taxonomy" id="444603"/>
    <lineage>
        <taxon>Eukaryota</taxon>
        <taxon>Metazoa</taxon>
        <taxon>Ecdysozoa</taxon>
        <taxon>Arthropoda</taxon>
        <taxon>Hexapoda</taxon>
        <taxon>Insecta</taxon>
        <taxon>Pterygota</taxon>
        <taxon>Neoptera</taxon>
        <taxon>Endopterygota</taxon>
        <taxon>Coleoptera</taxon>
        <taxon>Polyphaga</taxon>
        <taxon>Cucujiformia</taxon>
        <taxon>Chrysomeloidea</taxon>
        <taxon>Chrysomelidae</taxon>
        <taxon>Galerucinae</taxon>
        <taxon>Alticini</taxon>
        <taxon>Phyllotreta</taxon>
    </lineage>
</organism>
<feature type="compositionally biased region" description="Basic and acidic residues" evidence="21">
    <location>
        <begin position="837"/>
        <end position="853"/>
    </location>
</feature>
<keyword evidence="14" id="KW-0472">Membrane</keyword>
<evidence type="ECO:0000313" key="23">
    <source>
        <dbReference type="EMBL" id="CAG9854329.1"/>
    </source>
</evidence>
<dbReference type="Gene3D" id="4.10.1060.10">
    <property type="entry name" value="Zinc finger, RanBP2-type"/>
    <property type="match status" value="4"/>
</dbReference>
<dbReference type="Proteomes" id="UP001153712">
    <property type="component" value="Chromosome 1"/>
</dbReference>
<keyword evidence="5" id="KW-0479">Metal-binding</keyword>
<evidence type="ECO:0000256" key="19">
    <source>
        <dbReference type="ARBA" id="ARBA00079437"/>
    </source>
</evidence>
<evidence type="ECO:0000256" key="11">
    <source>
        <dbReference type="ARBA" id="ARBA00023010"/>
    </source>
</evidence>
<dbReference type="PROSITE" id="PS01358">
    <property type="entry name" value="ZF_RANBP2_1"/>
    <property type="match status" value="4"/>
</dbReference>
<dbReference type="InterPro" id="IPR036443">
    <property type="entry name" value="Znf_RanBP2_sf"/>
</dbReference>
<feature type="region of interest" description="Disordered" evidence="21">
    <location>
        <begin position="483"/>
        <end position="507"/>
    </location>
</feature>
<protein>
    <recommendedName>
        <fullName evidence="17">Nuclear pore complex protein Nup153</fullName>
    </recommendedName>
    <alternativeName>
        <fullName evidence="19">153 kDa nucleoporin</fullName>
    </alternativeName>
    <alternativeName>
        <fullName evidence="18">Nucleoporin Nup153</fullName>
    </alternativeName>
</protein>
<evidence type="ECO:0000256" key="6">
    <source>
        <dbReference type="ARBA" id="ARBA00022737"/>
    </source>
</evidence>
<evidence type="ECO:0000256" key="1">
    <source>
        <dbReference type="ARBA" id="ARBA00001947"/>
    </source>
</evidence>
<dbReference type="Pfam" id="PF00641">
    <property type="entry name" value="Zn_ribbon_RanBP"/>
    <property type="match status" value="4"/>
</dbReference>
<name>A0A9N9XHQ2_PHYSR</name>
<evidence type="ECO:0000256" key="21">
    <source>
        <dbReference type="SAM" id="MobiDB-lite"/>
    </source>
</evidence>
<feature type="region of interest" description="Disordered" evidence="21">
    <location>
        <begin position="43"/>
        <end position="77"/>
    </location>
</feature>
<feature type="domain" description="RanBP2-type" evidence="22">
    <location>
        <begin position="709"/>
        <end position="738"/>
    </location>
</feature>